<reference evidence="1" key="1">
    <citation type="submission" date="2014-09" db="EMBL/GenBank/DDBJ databases">
        <authorList>
            <person name="Magalhaes I.L.F."/>
            <person name="Oliveira U."/>
            <person name="Santos F.R."/>
            <person name="Vidigal T.H.D.A."/>
            <person name="Brescovit A.D."/>
            <person name="Santos A.J."/>
        </authorList>
    </citation>
    <scope>NUCLEOTIDE SEQUENCE</scope>
    <source>
        <tissue evidence="1">Shoot tissue taken approximately 20 cm above the soil surface</tissue>
    </source>
</reference>
<proteinExistence type="predicted"/>
<accession>A0A0A9GMM3</accession>
<organism evidence="1">
    <name type="scientific">Arundo donax</name>
    <name type="common">Giant reed</name>
    <name type="synonym">Donax arundinaceus</name>
    <dbReference type="NCBI Taxonomy" id="35708"/>
    <lineage>
        <taxon>Eukaryota</taxon>
        <taxon>Viridiplantae</taxon>
        <taxon>Streptophyta</taxon>
        <taxon>Embryophyta</taxon>
        <taxon>Tracheophyta</taxon>
        <taxon>Spermatophyta</taxon>
        <taxon>Magnoliopsida</taxon>
        <taxon>Liliopsida</taxon>
        <taxon>Poales</taxon>
        <taxon>Poaceae</taxon>
        <taxon>PACMAD clade</taxon>
        <taxon>Arundinoideae</taxon>
        <taxon>Arundineae</taxon>
        <taxon>Arundo</taxon>
    </lineage>
</organism>
<protein>
    <submittedName>
        <fullName evidence="1">Uncharacterized protein</fullName>
    </submittedName>
</protein>
<reference evidence="1" key="2">
    <citation type="journal article" date="2015" name="Data Brief">
        <title>Shoot transcriptome of the giant reed, Arundo donax.</title>
        <authorList>
            <person name="Barrero R.A."/>
            <person name="Guerrero F.D."/>
            <person name="Moolhuijzen P."/>
            <person name="Goolsby J.A."/>
            <person name="Tidwell J."/>
            <person name="Bellgard S.E."/>
            <person name="Bellgard M.I."/>
        </authorList>
    </citation>
    <scope>NUCLEOTIDE SEQUENCE</scope>
    <source>
        <tissue evidence="1">Shoot tissue taken approximately 20 cm above the soil surface</tissue>
    </source>
</reference>
<dbReference type="AlphaFoldDB" id="A0A0A9GMM3"/>
<sequence>MPSESVTYLFYVKSLIRPTYLSTCEQNKTCLIVLCKIMILSKTAINLTFEFI</sequence>
<name>A0A0A9GMM3_ARUDO</name>
<dbReference type="EMBL" id="GBRH01174090">
    <property type="protein sequence ID" value="JAE23806.1"/>
    <property type="molecule type" value="Transcribed_RNA"/>
</dbReference>
<evidence type="ECO:0000313" key="1">
    <source>
        <dbReference type="EMBL" id="JAE23806.1"/>
    </source>
</evidence>